<comment type="function">
    <text evidence="17">Catalyzes the dephosphorylation of undecaprenyl diphosphate (UPP). Confers resistance to bacitracin.</text>
</comment>
<keyword evidence="12 17" id="KW-0046">Antibiotic resistance</keyword>
<reference evidence="19" key="1">
    <citation type="journal article" date="2019" name="Int. J. Syst. Evol. Microbiol.">
        <title>The Global Catalogue of Microorganisms (GCM) 10K type strain sequencing project: providing services to taxonomists for standard genome sequencing and annotation.</title>
        <authorList>
            <consortium name="The Broad Institute Genomics Platform"/>
            <consortium name="The Broad Institute Genome Sequencing Center for Infectious Disease"/>
            <person name="Wu L."/>
            <person name="Ma J."/>
        </authorList>
    </citation>
    <scope>NUCLEOTIDE SEQUENCE [LARGE SCALE GENOMIC DNA]</scope>
    <source>
        <strain evidence="19">JCM 18961</strain>
    </source>
</reference>
<organism evidence="18 19">
    <name type="scientific">Pedococcus ginsenosidimutans</name>
    <dbReference type="NCBI Taxonomy" id="490570"/>
    <lineage>
        <taxon>Bacteria</taxon>
        <taxon>Bacillati</taxon>
        <taxon>Actinomycetota</taxon>
        <taxon>Actinomycetes</taxon>
        <taxon>Micrococcales</taxon>
        <taxon>Intrasporangiaceae</taxon>
        <taxon>Pedococcus</taxon>
    </lineage>
</organism>
<evidence type="ECO:0000313" key="19">
    <source>
        <dbReference type="Proteomes" id="UP001500556"/>
    </source>
</evidence>
<dbReference type="NCBIfam" id="TIGR00753">
    <property type="entry name" value="undec_PP_bacA"/>
    <property type="match status" value="1"/>
</dbReference>
<keyword evidence="7 17" id="KW-0378">Hydrolase</keyword>
<dbReference type="EC" id="3.6.1.27" evidence="3 17"/>
<evidence type="ECO:0000256" key="16">
    <source>
        <dbReference type="ARBA" id="ARBA00047594"/>
    </source>
</evidence>
<evidence type="ECO:0000256" key="6">
    <source>
        <dbReference type="ARBA" id="ARBA00022692"/>
    </source>
</evidence>
<evidence type="ECO:0000256" key="15">
    <source>
        <dbReference type="ARBA" id="ARBA00032932"/>
    </source>
</evidence>
<evidence type="ECO:0000256" key="7">
    <source>
        <dbReference type="ARBA" id="ARBA00022801"/>
    </source>
</evidence>
<comment type="subcellular location">
    <subcellularLocation>
        <location evidence="1 17">Cell membrane</location>
        <topology evidence="1 17">Multi-pass membrane protein</topology>
    </subcellularLocation>
</comment>
<dbReference type="PANTHER" id="PTHR30622:SF3">
    <property type="entry name" value="UNDECAPRENYL-DIPHOSPHATASE"/>
    <property type="match status" value="1"/>
</dbReference>
<keyword evidence="9 17" id="KW-0573">Peptidoglycan synthesis</keyword>
<evidence type="ECO:0000256" key="17">
    <source>
        <dbReference type="HAMAP-Rule" id="MF_01006"/>
    </source>
</evidence>
<feature type="transmembrane region" description="Helical" evidence="17">
    <location>
        <begin position="200"/>
        <end position="218"/>
    </location>
</feature>
<evidence type="ECO:0000256" key="10">
    <source>
        <dbReference type="ARBA" id="ARBA00022989"/>
    </source>
</evidence>
<dbReference type="HAMAP" id="MF_01006">
    <property type="entry name" value="Undec_diphosphatase"/>
    <property type="match status" value="1"/>
</dbReference>
<dbReference type="InterPro" id="IPR003824">
    <property type="entry name" value="UppP"/>
</dbReference>
<feature type="transmembrane region" description="Helical" evidence="17">
    <location>
        <begin position="90"/>
        <end position="109"/>
    </location>
</feature>
<dbReference type="PANTHER" id="PTHR30622">
    <property type="entry name" value="UNDECAPRENYL-DIPHOSPHATASE"/>
    <property type="match status" value="1"/>
</dbReference>
<dbReference type="RefSeq" id="WP_345504807.1">
    <property type="nucleotide sequence ID" value="NZ_BAABLO010000012.1"/>
</dbReference>
<keyword evidence="5 17" id="KW-1003">Cell membrane</keyword>
<evidence type="ECO:0000256" key="3">
    <source>
        <dbReference type="ARBA" id="ARBA00012374"/>
    </source>
</evidence>
<feature type="transmembrane region" description="Helical" evidence="17">
    <location>
        <begin position="230"/>
        <end position="251"/>
    </location>
</feature>
<feature type="transmembrane region" description="Helical" evidence="17">
    <location>
        <begin position="121"/>
        <end position="138"/>
    </location>
</feature>
<dbReference type="Proteomes" id="UP001500556">
    <property type="component" value="Unassembled WGS sequence"/>
</dbReference>
<evidence type="ECO:0000256" key="9">
    <source>
        <dbReference type="ARBA" id="ARBA00022984"/>
    </source>
</evidence>
<accession>A0ABP8YIZ7</accession>
<comment type="catalytic activity">
    <reaction evidence="16 17">
        <text>di-trans,octa-cis-undecaprenyl diphosphate + H2O = di-trans,octa-cis-undecaprenyl phosphate + phosphate + H(+)</text>
        <dbReference type="Rhea" id="RHEA:28094"/>
        <dbReference type="ChEBI" id="CHEBI:15377"/>
        <dbReference type="ChEBI" id="CHEBI:15378"/>
        <dbReference type="ChEBI" id="CHEBI:43474"/>
        <dbReference type="ChEBI" id="CHEBI:58405"/>
        <dbReference type="ChEBI" id="CHEBI:60392"/>
        <dbReference type="EC" id="3.6.1.27"/>
    </reaction>
</comment>
<evidence type="ECO:0000256" key="5">
    <source>
        <dbReference type="ARBA" id="ARBA00022475"/>
    </source>
</evidence>
<keyword evidence="10 17" id="KW-1133">Transmembrane helix</keyword>
<protein>
    <recommendedName>
        <fullName evidence="4 17">Undecaprenyl-diphosphatase</fullName>
        <ecNumber evidence="3 17">3.6.1.27</ecNumber>
    </recommendedName>
    <alternativeName>
        <fullName evidence="15 17">Bacitracin resistance protein</fullName>
    </alternativeName>
    <alternativeName>
        <fullName evidence="14 17">Undecaprenyl pyrophosphate phosphatase</fullName>
    </alternativeName>
</protein>
<comment type="caution">
    <text evidence="18">The sequence shown here is derived from an EMBL/GenBank/DDBJ whole genome shotgun (WGS) entry which is preliminary data.</text>
</comment>
<evidence type="ECO:0000256" key="11">
    <source>
        <dbReference type="ARBA" id="ARBA00023136"/>
    </source>
</evidence>
<proteinExistence type="inferred from homology"/>
<evidence type="ECO:0000256" key="12">
    <source>
        <dbReference type="ARBA" id="ARBA00023251"/>
    </source>
</evidence>
<keyword evidence="8 17" id="KW-0133">Cell shape</keyword>
<feature type="transmembrane region" description="Helical" evidence="17">
    <location>
        <begin position="263"/>
        <end position="284"/>
    </location>
</feature>
<evidence type="ECO:0000256" key="14">
    <source>
        <dbReference type="ARBA" id="ARBA00032707"/>
    </source>
</evidence>
<keyword evidence="13 17" id="KW-0961">Cell wall biogenesis/degradation</keyword>
<evidence type="ECO:0000256" key="2">
    <source>
        <dbReference type="ARBA" id="ARBA00010621"/>
    </source>
</evidence>
<dbReference type="Pfam" id="PF02673">
    <property type="entry name" value="BacA"/>
    <property type="match status" value="1"/>
</dbReference>
<evidence type="ECO:0000256" key="8">
    <source>
        <dbReference type="ARBA" id="ARBA00022960"/>
    </source>
</evidence>
<keyword evidence="11 17" id="KW-0472">Membrane</keyword>
<evidence type="ECO:0000256" key="1">
    <source>
        <dbReference type="ARBA" id="ARBA00004651"/>
    </source>
</evidence>
<evidence type="ECO:0000256" key="13">
    <source>
        <dbReference type="ARBA" id="ARBA00023316"/>
    </source>
</evidence>
<name>A0ABP8YIZ7_9MICO</name>
<dbReference type="NCBIfam" id="NF001392">
    <property type="entry name" value="PRK00281.2-1"/>
    <property type="match status" value="1"/>
</dbReference>
<sequence>MTLSYLDAVILGIVEGLTEFLPVSSTGHLTITEKLLGLTVDDPGVTAYTAVIQLGAIVATLLYFRRDIVRLLVAWVAGLRSAQGRTHHDYQLAWAVIVGSVPVAVVGFLAKDLISGPLRSLWVVAFALVLWSAVMWLAETRHAALARRGEERHEGDVTLRDGIVIGLVQCVALVPGVSRSGATISAGLFRGIDRVTATRLSFFMAIPALTAAGLFELASEADHLKLLGVGQMVVGVVVSFVVAYASIAWLLKFVSSNKITAFVWYRVALGAALVVVLAAGWMTAT</sequence>
<comment type="similarity">
    <text evidence="2 17">Belongs to the UppP family.</text>
</comment>
<keyword evidence="19" id="KW-1185">Reference proteome</keyword>
<keyword evidence="6 17" id="KW-0812">Transmembrane</keyword>
<feature type="transmembrane region" description="Helical" evidence="17">
    <location>
        <begin position="45"/>
        <end position="64"/>
    </location>
</feature>
<evidence type="ECO:0000256" key="4">
    <source>
        <dbReference type="ARBA" id="ARBA00021581"/>
    </source>
</evidence>
<evidence type="ECO:0000313" key="18">
    <source>
        <dbReference type="EMBL" id="GAA4730299.1"/>
    </source>
</evidence>
<gene>
    <name evidence="17" type="primary">uppP</name>
    <name evidence="18" type="ORF">GCM10025782_31680</name>
</gene>
<comment type="miscellaneous">
    <text evidence="17">Bacitracin is thought to be involved in the inhibition of peptidoglycan synthesis by sequestering undecaprenyl diphosphate, thereby reducing the pool of lipid carrier available.</text>
</comment>
<dbReference type="EMBL" id="BAABLO010000012">
    <property type="protein sequence ID" value="GAA4730299.1"/>
    <property type="molecule type" value="Genomic_DNA"/>
</dbReference>